<name>A0A976RSP8_9LACO</name>
<dbReference type="Proteomes" id="UP000831181">
    <property type="component" value="Chromosome"/>
</dbReference>
<evidence type="ECO:0000313" key="6">
    <source>
        <dbReference type="EMBL" id="UQS87142.1"/>
    </source>
</evidence>
<dbReference type="EMBL" id="CP093361">
    <property type="protein sequence ID" value="UQS87142.1"/>
    <property type="molecule type" value="Genomic_DNA"/>
</dbReference>
<dbReference type="InterPro" id="IPR000551">
    <property type="entry name" value="MerR-type_HTH_dom"/>
</dbReference>
<dbReference type="AlphaFoldDB" id="A0A976RSP8"/>
<evidence type="ECO:0000256" key="4">
    <source>
        <dbReference type="ARBA" id="ARBA00023163"/>
    </source>
</evidence>
<dbReference type="PANTHER" id="PTHR30204">
    <property type="entry name" value="REDOX-CYCLING DRUG-SENSING TRANSCRIPTIONAL ACTIVATOR SOXR"/>
    <property type="match status" value="1"/>
</dbReference>
<dbReference type="Pfam" id="PF13411">
    <property type="entry name" value="MerR_1"/>
    <property type="match status" value="1"/>
</dbReference>
<dbReference type="Gene3D" id="1.10.1660.10">
    <property type="match status" value="1"/>
</dbReference>
<evidence type="ECO:0000313" key="7">
    <source>
        <dbReference type="Proteomes" id="UP000831181"/>
    </source>
</evidence>
<proteinExistence type="predicted"/>
<dbReference type="SUPFAM" id="SSF46955">
    <property type="entry name" value="Putative DNA-binding domain"/>
    <property type="match status" value="1"/>
</dbReference>
<accession>A0A976RSP8</accession>
<keyword evidence="4" id="KW-0804">Transcription</keyword>
<gene>
    <name evidence="6" type="ORF">MOO44_02980</name>
</gene>
<dbReference type="InterPro" id="IPR047057">
    <property type="entry name" value="MerR_fam"/>
</dbReference>
<evidence type="ECO:0000256" key="3">
    <source>
        <dbReference type="ARBA" id="ARBA00023125"/>
    </source>
</evidence>
<reference evidence="6" key="1">
    <citation type="journal article" date="2022" name="Int. J. Syst. Evol. Microbiol.">
        <title>Apilactobacillus apisilvae sp. nov., Nicolia spurrieriana gen. nov. sp. nov., Bombilactobacillus folatiphilus sp. nov. and Bombilactobacillus thymidiniphilus sp. nov., four new lactic acid bacterial isolates from stingless bees Tetragonula carbonaria and Austroplebeia australis.</title>
        <authorList>
            <person name="Oliphant S.A."/>
            <person name="Watson-Haigh N.S."/>
            <person name="Sumby K.M."/>
            <person name="Gardner J."/>
            <person name="Groom S."/>
            <person name="Jiranek V."/>
        </authorList>
    </citation>
    <scope>NUCLEOTIDE SEQUENCE</scope>
    <source>
        <strain evidence="6">SGEP1_A5</strain>
    </source>
</reference>
<dbReference type="GO" id="GO:0003677">
    <property type="term" value="F:DNA binding"/>
    <property type="evidence" value="ECO:0007669"/>
    <property type="project" value="UniProtKB-KW"/>
</dbReference>
<dbReference type="GO" id="GO:0003700">
    <property type="term" value="F:DNA-binding transcription factor activity"/>
    <property type="evidence" value="ECO:0007669"/>
    <property type="project" value="InterPro"/>
</dbReference>
<evidence type="ECO:0000256" key="1">
    <source>
        <dbReference type="ARBA" id="ARBA00022491"/>
    </source>
</evidence>
<feature type="domain" description="HTH merR-type" evidence="5">
    <location>
        <begin position="17"/>
        <end position="86"/>
    </location>
</feature>
<dbReference type="SMART" id="SM00422">
    <property type="entry name" value="HTH_MERR"/>
    <property type="match status" value="1"/>
</dbReference>
<keyword evidence="2" id="KW-0805">Transcription regulation</keyword>
<keyword evidence="3" id="KW-0238">DNA-binding</keyword>
<dbReference type="PANTHER" id="PTHR30204:SF69">
    <property type="entry name" value="MERR-FAMILY TRANSCRIPTIONAL REGULATOR"/>
    <property type="match status" value="1"/>
</dbReference>
<evidence type="ECO:0000256" key="2">
    <source>
        <dbReference type="ARBA" id="ARBA00023015"/>
    </source>
</evidence>
<dbReference type="RefSeq" id="WP_260116942.1">
    <property type="nucleotide sequence ID" value="NZ_CP093361.1"/>
</dbReference>
<protein>
    <submittedName>
        <fullName evidence="6">MerR family transcriptional regulator</fullName>
    </submittedName>
</protein>
<dbReference type="CDD" id="cd01105">
    <property type="entry name" value="HTH_GlnR-like"/>
    <property type="match status" value="1"/>
</dbReference>
<dbReference type="InterPro" id="IPR009061">
    <property type="entry name" value="DNA-bd_dom_put_sf"/>
</dbReference>
<dbReference type="KEGG" id="lbe:MOO44_02980"/>
<evidence type="ECO:0000259" key="5">
    <source>
        <dbReference type="PROSITE" id="PS50937"/>
    </source>
</evidence>
<dbReference type="PROSITE" id="PS00552">
    <property type="entry name" value="HTH_MERR_1"/>
    <property type="match status" value="1"/>
</dbReference>
<keyword evidence="1" id="KW-0678">Repressor</keyword>
<organism evidence="6 7">
    <name type="scientific">Nicoliella spurrieriana</name>
    <dbReference type="NCBI Taxonomy" id="2925830"/>
    <lineage>
        <taxon>Bacteria</taxon>
        <taxon>Bacillati</taxon>
        <taxon>Bacillota</taxon>
        <taxon>Bacilli</taxon>
        <taxon>Lactobacillales</taxon>
        <taxon>Lactobacillaceae</taxon>
        <taxon>Nicoliella</taxon>
    </lineage>
</organism>
<dbReference type="PROSITE" id="PS50937">
    <property type="entry name" value="HTH_MERR_2"/>
    <property type="match status" value="1"/>
</dbReference>
<keyword evidence="7" id="KW-1185">Reference proteome</keyword>
<sequence>MNGKHEFFTPIDIHKLIFRIGEVSKICNVSARQLRYWDQKGFIASKRHGESSSRVYDFPSLLRIGSIKGYLDDGYTLKAAVKMTNDKQETIRNIHRFLTHAVYGVERIDGRPMINLGYFDQAKTSYLYGYLTEDEETVYRVVPINDAK</sequence>